<reference evidence="1" key="1">
    <citation type="journal article" date="2022" name="bioRxiv">
        <title>Population genetic analysis of Ophidiomyces ophidiicola, the causative agent of snake fungal disease, indicates recent introductions to the USA.</title>
        <authorList>
            <person name="Ladner J.T."/>
            <person name="Palmer J.M."/>
            <person name="Ettinger C.L."/>
            <person name="Stajich J.E."/>
            <person name="Farrell T.M."/>
            <person name="Glorioso B.M."/>
            <person name="Lawson B."/>
            <person name="Price S.J."/>
            <person name="Stengle A.G."/>
            <person name="Grear D.A."/>
            <person name="Lorch J.M."/>
        </authorList>
    </citation>
    <scope>NUCLEOTIDE SEQUENCE</scope>
    <source>
        <strain evidence="1">NWHC 24266-5</strain>
    </source>
</reference>
<accession>A0ACB8V7C7</accession>
<evidence type="ECO:0000313" key="1">
    <source>
        <dbReference type="EMBL" id="KAI2393173.1"/>
    </source>
</evidence>
<organism evidence="1">
    <name type="scientific">Ophidiomyces ophidiicola</name>
    <dbReference type="NCBI Taxonomy" id="1387563"/>
    <lineage>
        <taxon>Eukaryota</taxon>
        <taxon>Fungi</taxon>
        <taxon>Dikarya</taxon>
        <taxon>Ascomycota</taxon>
        <taxon>Pezizomycotina</taxon>
        <taxon>Eurotiomycetes</taxon>
        <taxon>Eurotiomycetidae</taxon>
        <taxon>Onygenales</taxon>
        <taxon>Onygenaceae</taxon>
        <taxon>Ophidiomyces</taxon>
    </lineage>
</organism>
<proteinExistence type="predicted"/>
<sequence>MQYNDRGDREPHCTEASSFSKEFEERIPSNKARATLSEAYQHSGVDAQHPKRPAKEELSADDAHKIKQQGEDVRKHNEEVENRYDRAINQVSNKKEGGPLYEKAGDNSARGE</sequence>
<gene>
    <name evidence="1" type="ORF">LOY88_000231</name>
</gene>
<comment type="caution">
    <text evidence="1">The sequence shown here is derived from an EMBL/GenBank/DDBJ whole genome shotgun (WGS) entry which is preliminary data.</text>
</comment>
<name>A0ACB8V7C7_9EURO</name>
<protein>
    <submittedName>
        <fullName evidence="1">Uncharacterized protein</fullName>
    </submittedName>
</protein>
<dbReference type="EMBL" id="JALBCA010000003">
    <property type="protein sequence ID" value="KAI2393173.1"/>
    <property type="molecule type" value="Genomic_DNA"/>
</dbReference>